<accession>A0ABS7TXC6</accession>
<dbReference type="SUPFAM" id="SSF48239">
    <property type="entry name" value="Terpenoid cyclases/Protein prenyltransferases"/>
    <property type="match status" value="1"/>
</dbReference>
<evidence type="ECO:0000313" key="3">
    <source>
        <dbReference type="Proteomes" id="UP001139031"/>
    </source>
</evidence>
<name>A0ABS7TXC6_9BACT</name>
<dbReference type="InterPro" id="IPR008928">
    <property type="entry name" value="6-hairpin_glycosidase_sf"/>
</dbReference>
<comment type="caution">
    <text evidence="2">The sequence shown here is derived from an EMBL/GenBank/DDBJ whole genome shotgun (WGS) entry which is preliminary data.</text>
</comment>
<feature type="region of interest" description="Disordered" evidence="1">
    <location>
        <begin position="555"/>
        <end position="586"/>
    </location>
</feature>
<feature type="compositionally biased region" description="Acidic residues" evidence="1">
    <location>
        <begin position="565"/>
        <end position="586"/>
    </location>
</feature>
<sequence>MVDCRDIERPAARVRPRLIAAWLAIAAVLFVACDPGERDGAGAQLAGLDNAEFRDRVVAFVREVAAREPDVACPVSMTGVEPLHVAVAMYVGGAVVGRGFAAEHELCPALKAATERALAASGPDRSRLAQARFVVELTDSAYAMVEYEGEGVELVNGLVPARVLDRHMVRRRIDEGEAYLLRVMDPSLGGVHKYYHAPTDSFEARLHTIYTASTLYTLLALHAHDSDESLRQPIERAAGFLLSMQRLAPGQPGHGAFHYSLDLQRHEREPRFVVGTTSKSIFTLIALHALTGDDAYLDAARLAADWLLIMQDADGRVTPELRLDANAAWSVTDRESLLYTGQVLSALSRLYEATADPRYLDAAARTAGRLLARVESEGCYLGDDYRSPNPISSSWVILSLFDYARAGDEPAIREAVFACADELLARQIDDPADVYRHGRWQASLSSSGNGWLAEVLSELYRDCPDSDHDGCARFRRAVVLLFRLLMQYTYSPENSFVAADPDMARGGLFWNPRERDVRTDSVCHAMNAYVFMLDHLPAGVLVELPEPPLAERLAPLDRSGRLADLEDEEADGEAEEDDEPAVDIVE</sequence>
<dbReference type="RefSeq" id="WP_224194618.1">
    <property type="nucleotide sequence ID" value="NZ_JAIRAU010000036.1"/>
</dbReference>
<gene>
    <name evidence="2" type="ORF">K7C98_26790</name>
</gene>
<feature type="compositionally biased region" description="Basic and acidic residues" evidence="1">
    <location>
        <begin position="555"/>
        <end position="564"/>
    </location>
</feature>
<dbReference type="SUPFAM" id="SSF48208">
    <property type="entry name" value="Six-hairpin glycosidases"/>
    <property type="match status" value="1"/>
</dbReference>
<dbReference type="Gene3D" id="1.50.10.20">
    <property type="match status" value="1"/>
</dbReference>
<protein>
    <submittedName>
        <fullName evidence="2">Terpene cyclase/mutase family protein</fullName>
    </submittedName>
</protein>
<evidence type="ECO:0000256" key="1">
    <source>
        <dbReference type="SAM" id="MobiDB-lite"/>
    </source>
</evidence>
<dbReference type="InterPro" id="IPR008930">
    <property type="entry name" value="Terpenoid_cyclase/PrenylTrfase"/>
</dbReference>
<dbReference type="EMBL" id="JAIRAU010000036">
    <property type="protein sequence ID" value="MBZ5712863.1"/>
    <property type="molecule type" value="Genomic_DNA"/>
</dbReference>
<dbReference type="CDD" id="cd00688">
    <property type="entry name" value="ISOPREN_C2_like"/>
    <property type="match status" value="1"/>
</dbReference>
<evidence type="ECO:0000313" key="2">
    <source>
        <dbReference type="EMBL" id="MBZ5712863.1"/>
    </source>
</evidence>
<dbReference type="PROSITE" id="PS51257">
    <property type="entry name" value="PROKAR_LIPOPROTEIN"/>
    <property type="match status" value="1"/>
</dbReference>
<dbReference type="Proteomes" id="UP001139031">
    <property type="component" value="Unassembled WGS sequence"/>
</dbReference>
<reference evidence="2" key="1">
    <citation type="submission" date="2021-08" db="EMBL/GenBank/DDBJ databases">
        <authorList>
            <person name="Stevens D.C."/>
        </authorList>
    </citation>
    <scope>NUCLEOTIDE SEQUENCE</scope>
    <source>
        <strain evidence="2">DSM 53165</strain>
    </source>
</reference>
<proteinExistence type="predicted"/>
<keyword evidence="3" id="KW-1185">Reference proteome</keyword>
<organism evidence="2 3">
    <name type="scientific">Nannocystis pusilla</name>
    <dbReference type="NCBI Taxonomy" id="889268"/>
    <lineage>
        <taxon>Bacteria</taxon>
        <taxon>Pseudomonadati</taxon>
        <taxon>Myxococcota</taxon>
        <taxon>Polyangia</taxon>
        <taxon>Nannocystales</taxon>
        <taxon>Nannocystaceae</taxon>
        <taxon>Nannocystis</taxon>
    </lineage>
</organism>